<protein>
    <submittedName>
        <fullName evidence="2">Uncharacterized protein</fullName>
    </submittedName>
</protein>
<feature type="compositionally biased region" description="Polar residues" evidence="1">
    <location>
        <begin position="96"/>
        <end position="108"/>
    </location>
</feature>
<name>A0ABW2RY75_9NOCA</name>
<dbReference type="Proteomes" id="UP001596484">
    <property type="component" value="Unassembled WGS sequence"/>
</dbReference>
<accession>A0ABW2RY75</accession>
<gene>
    <name evidence="2" type="ORF">ACFQS9_12285</name>
</gene>
<dbReference type="RefSeq" id="WP_378404973.1">
    <property type="nucleotide sequence ID" value="NZ_JBHTCS010000014.1"/>
</dbReference>
<sequence>MTSNPQQGHPAFGCHYDTETGNFVMRGGSQLTPAGLYIAPDGSRPYGARRLRLRVKDGSISAAIPPQDGANPQPLPPLVPQGDGWPAAPEGFGWPNLQNPNSIYDQHN</sequence>
<evidence type="ECO:0000313" key="2">
    <source>
        <dbReference type="EMBL" id="MFC7448667.1"/>
    </source>
</evidence>
<reference evidence="3" key="1">
    <citation type="journal article" date="2019" name="Int. J. Syst. Evol. Microbiol.">
        <title>The Global Catalogue of Microorganisms (GCM) 10K type strain sequencing project: providing services to taxonomists for standard genome sequencing and annotation.</title>
        <authorList>
            <consortium name="The Broad Institute Genomics Platform"/>
            <consortium name="The Broad Institute Genome Sequencing Center for Infectious Disease"/>
            <person name="Wu L."/>
            <person name="Ma J."/>
        </authorList>
    </citation>
    <scope>NUCLEOTIDE SEQUENCE [LARGE SCALE GENOMIC DNA]</scope>
    <source>
        <strain evidence="3">ICMP 19430</strain>
    </source>
</reference>
<feature type="region of interest" description="Disordered" evidence="1">
    <location>
        <begin position="61"/>
        <end position="108"/>
    </location>
</feature>
<keyword evidence="3" id="KW-1185">Reference proteome</keyword>
<evidence type="ECO:0000313" key="3">
    <source>
        <dbReference type="Proteomes" id="UP001596484"/>
    </source>
</evidence>
<evidence type="ECO:0000256" key="1">
    <source>
        <dbReference type="SAM" id="MobiDB-lite"/>
    </source>
</evidence>
<proteinExistence type="predicted"/>
<comment type="caution">
    <text evidence="2">The sequence shown here is derived from an EMBL/GenBank/DDBJ whole genome shotgun (WGS) entry which is preliminary data.</text>
</comment>
<organism evidence="2 3">
    <name type="scientific">Rhodococcus daqingensis</name>
    <dbReference type="NCBI Taxonomy" id="2479363"/>
    <lineage>
        <taxon>Bacteria</taxon>
        <taxon>Bacillati</taxon>
        <taxon>Actinomycetota</taxon>
        <taxon>Actinomycetes</taxon>
        <taxon>Mycobacteriales</taxon>
        <taxon>Nocardiaceae</taxon>
        <taxon>Rhodococcus</taxon>
    </lineage>
</organism>
<dbReference type="EMBL" id="JBHTCS010000014">
    <property type="protein sequence ID" value="MFC7448667.1"/>
    <property type="molecule type" value="Genomic_DNA"/>
</dbReference>